<feature type="domain" description="Penicillin-binding protein transpeptidase" evidence="12">
    <location>
        <begin position="360"/>
        <end position="721"/>
    </location>
</feature>
<evidence type="ECO:0000256" key="2">
    <source>
        <dbReference type="ARBA" id="ARBA00004236"/>
    </source>
</evidence>
<protein>
    <submittedName>
        <fullName evidence="14">Unannotated protein</fullName>
    </submittedName>
</protein>
<keyword evidence="5" id="KW-0133">Cell shape</keyword>
<name>A0A6J7GVH0_9ZZZZ</name>
<dbReference type="PANTHER" id="PTHR30627:SF2">
    <property type="entry name" value="PEPTIDOGLYCAN D,D-TRANSPEPTIDASE MRDA"/>
    <property type="match status" value="1"/>
</dbReference>
<dbReference type="GO" id="GO:0005886">
    <property type="term" value="C:plasma membrane"/>
    <property type="evidence" value="ECO:0007669"/>
    <property type="project" value="UniProtKB-SubCell"/>
</dbReference>
<evidence type="ECO:0000256" key="8">
    <source>
        <dbReference type="ARBA" id="ARBA00023136"/>
    </source>
</evidence>
<keyword evidence="9" id="KW-0961">Cell wall biogenesis/degradation</keyword>
<reference evidence="14" key="1">
    <citation type="submission" date="2020-05" db="EMBL/GenBank/DDBJ databases">
        <authorList>
            <person name="Chiriac C."/>
            <person name="Salcher M."/>
            <person name="Ghai R."/>
            <person name="Kavagutti S V."/>
        </authorList>
    </citation>
    <scope>NUCLEOTIDE SEQUENCE</scope>
</reference>
<organism evidence="14">
    <name type="scientific">freshwater metagenome</name>
    <dbReference type="NCBI Taxonomy" id="449393"/>
    <lineage>
        <taxon>unclassified sequences</taxon>
        <taxon>metagenomes</taxon>
        <taxon>ecological metagenomes</taxon>
    </lineage>
</organism>
<dbReference type="InterPro" id="IPR036138">
    <property type="entry name" value="PBP_dimer_sf"/>
</dbReference>
<dbReference type="EMBL" id="CAFBMK010000040">
    <property type="protein sequence ID" value="CAB4907429.1"/>
    <property type="molecule type" value="Genomic_DNA"/>
</dbReference>
<evidence type="ECO:0000259" key="13">
    <source>
        <dbReference type="Pfam" id="PF03717"/>
    </source>
</evidence>
<sequence>MSSRDRTTPTPQLALRVAAFGIVAFGVFAVLFLRLWFLQVLQGDQYVAQANENRARVVRIAAPRGTIVDRNSKDGSGTLVDNKLSTIVTLQADAIPREDVTTINEWGQRRGQYEARVDDLVDELMAPTTSGQRRRYARETQAQTDRRRRTVTRDAEARLASQRVPDLRVSRDASPLLRSRLQAVSSLLDSSTRVLYERVVSSVVQLPYAGVPLKTQRVSSSIRNYILENPQKYPGISVTKEYLRQYPAKQLSSQLFGQVGEIGDDELKDPRYRGLVQGQRIGKSGLEYEYDSFLRGKDGEQRIEVNAANQPTGRVTETPPTTGDRLRLTLDAELDKTAQFGLRRQIGRRVDDKTNKRAGGAVVALDPRNGEVLAMDSYPSVDPGVFNRISPGKLRRLTGAKNGSPLFNRAVAAAYPAASTFKLVTAAAGLASGAIGLDTVQGGGSCITLGTQNQKFCNAGDVDHGSQNVTDALTVSSDTFFYLVGAKLFGAPNQPLQRWARLLGFQRKTGVDLPSESAGVVPDAAWRKSRDEAEMQCREEEGRDSCGLVAQIGDTFKLGDNVNLSVGQGDLQITPLQLANAYAGFYDPQGQVREGLNFPTPHLAMQVETPNGVLQQRFKPKAPRRVEFPAEFKAAIKQGLAGVTVSGTAAAVFAGWDQSAFPVFGKTGTAERCDTSTGTACRDQGWFVGMVQDPERPIVVVATVEDGGFGSDSAAPIVCQMLRKWYDQDPARVPCAAGPDTAKID</sequence>
<keyword evidence="7 11" id="KW-1133">Transmembrane helix</keyword>
<feature type="domain" description="Penicillin-binding protein dimerisation" evidence="13">
    <location>
        <begin position="60"/>
        <end position="313"/>
    </location>
</feature>
<evidence type="ECO:0000256" key="11">
    <source>
        <dbReference type="SAM" id="Phobius"/>
    </source>
</evidence>
<keyword evidence="3" id="KW-1003">Cell membrane</keyword>
<dbReference type="SUPFAM" id="SSF56601">
    <property type="entry name" value="beta-lactamase/transpeptidase-like"/>
    <property type="match status" value="1"/>
</dbReference>
<evidence type="ECO:0000256" key="4">
    <source>
        <dbReference type="ARBA" id="ARBA00022692"/>
    </source>
</evidence>
<dbReference type="AlphaFoldDB" id="A0A6J7GVH0"/>
<comment type="subcellular location">
    <subcellularLocation>
        <location evidence="2">Cell membrane</location>
    </subcellularLocation>
    <subcellularLocation>
        <location evidence="1">Membrane</location>
        <topology evidence="1">Single-pass membrane protein</topology>
    </subcellularLocation>
</comment>
<dbReference type="GO" id="GO:0008360">
    <property type="term" value="P:regulation of cell shape"/>
    <property type="evidence" value="ECO:0007669"/>
    <property type="project" value="UniProtKB-KW"/>
</dbReference>
<evidence type="ECO:0000256" key="5">
    <source>
        <dbReference type="ARBA" id="ARBA00022960"/>
    </source>
</evidence>
<evidence type="ECO:0000259" key="12">
    <source>
        <dbReference type="Pfam" id="PF00905"/>
    </source>
</evidence>
<dbReference type="InterPro" id="IPR005311">
    <property type="entry name" value="PBP_dimer"/>
</dbReference>
<evidence type="ECO:0000256" key="6">
    <source>
        <dbReference type="ARBA" id="ARBA00022984"/>
    </source>
</evidence>
<dbReference type="InterPro" id="IPR050515">
    <property type="entry name" value="Beta-lactam/transpept"/>
</dbReference>
<dbReference type="InterPro" id="IPR001460">
    <property type="entry name" value="PCN-bd_Tpept"/>
</dbReference>
<dbReference type="GO" id="GO:0009252">
    <property type="term" value="P:peptidoglycan biosynthetic process"/>
    <property type="evidence" value="ECO:0007669"/>
    <property type="project" value="UniProtKB-KW"/>
</dbReference>
<gene>
    <name evidence="14" type="ORF">UFOPK3564_00989</name>
</gene>
<evidence type="ECO:0000256" key="9">
    <source>
        <dbReference type="ARBA" id="ARBA00023316"/>
    </source>
</evidence>
<dbReference type="Pfam" id="PF03717">
    <property type="entry name" value="PBP_dimer"/>
    <property type="match status" value="1"/>
</dbReference>
<dbReference type="GO" id="GO:0071972">
    <property type="term" value="F:peptidoglycan L,D-transpeptidase activity"/>
    <property type="evidence" value="ECO:0007669"/>
    <property type="project" value="TreeGrafter"/>
</dbReference>
<keyword evidence="8 11" id="KW-0472">Membrane</keyword>
<dbReference type="Gene3D" id="3.40.710.10">
    <property type="entry name" value="DD-peptidase/beta-lactamase superfamily"/>
    <property type="match status" value="1"/>
</dbReference>
<dbReference type="SUPFAM" id="SSF56519">
    <property type="entry name" value="Penicillin binding protein dimerisation domain"/>
    <property type="match status" value="1"/>
</dbReference>
<dbReference type="PANTHER" id="PTHR30627">
    <property type="entry name" value="PEPTIDOGLYCAN D,D-TRANSPEPTIDASE"/>
    <property type="match status" value="1"/>
</dbReference>
<evidence type="ECO:0000256" key="7">
    <source>
        <dbReference type="ARBA" id="ARBA00022989"/>
    </source>
</evidence>
<keyword evidence="4 11" id="KW-0812">Transmembrane</keyword>
<evidence type="ECO:0000256" key="1">
    <source>
        <dbReference type="ARBA" id="ARBA00004167"/>
    </source>
</evidence>
<dbReference type="GO" id="GO:0008658">
    <property type="term" value="F:penicillin binding"/>
    <property type="evidence" value="ECO:0007669"/>
    <property type="project" value="InterPro"/>
</dbReference>
<dbReference type="InterPro" id="IPR012338">
    <property type="entry name" value="Beta-lactam/transpept-like"/>
</dbReference>
<keyword evidence="6" id="KW-0573">Peptidoglycan synthesis</keyword>
<dbReference type="Gene3D" id="3.90.1310.10">
    <property type="entry name" value="Penicillin-binding protein 2a (Domain 2)"/>
    <property type="match status" value="1"/>
</dbReference>
<feature type="region of interest" description="Disordered" evidence="10">
    <location>
        <begin position="129"/>
        <end position="154"/>
    </location>
</feature>
<evidence type="ECO:0000256" key="3">
    <source>
        <dbReference type="ARBA" id="ARBA00022475"/>
    </source>
</evidence>
<proteinExistence type="predicted"/>
<dbReference type="Pfam" id="PF00905">
    <property type="entry name" value="Transpeptidase"/>
    <property type="match status" value="1"/>
</dbReference>
<evidence type="ECO:0000256" key="10">
    <source>
        <dbReference type="SAM" id="MobiDB-lite"/>
    </source>
</evidence>
<accession>A0A6J7GVH0</accession>
<dbReference type="GO" id="GO:0071555">
    <property type="term" value="P:cell wall organization"/>
    <property type="evidence" value="ECO:0007669"/>
    <property type="project" value="UniProtKB-KW"/>
</dbReference>
<feature type="transmembrane region" description="Helical" evidence="11">
    <location>
        <begin position="13"/>
        <end position="37"/>
    </location>
</feature>
<evidence type="ECO:0000313" key="14">
    <source>
        <dbReference type="EMBL" id="CAB4907429.1"/>
    </source>
</evidence>